<feature type="transmembrane region" description="Helical" evidence="1">
    <location>
        <begin position="275"/>
        <end position="293"/>
    </location>
</feature>
<accession>A0AAF1B115</accession>
<feature type="transmembrane region" description="Helical" evidence="1">
    <location>
        <begin position="248"/>
        <end position="269"/>
    </location>
</feature>
<organism evidence="3 4">
    <name type="scientific">Daucus carota subsp. sativus</name>
    <name type="common">Carrot</name>
    <dbReference type="NCBI Taxonomy" id="79200"/>
    <lineage>
        <taxon>Eukaryota</taxon>
        <taxon>Viridiplantae</taxon>
        <taxon>Streptophyta</taxon>
        <taxon>Embryophyta</taxon>
        <taxon>Tracheophyta</taxon>
        <taxon>Spermatophyta</taxon>
        <taxon>Magnoliopsida</taxon>
        <taxon>eudicotyledons</taxon>
        <taxon>Gunneridae</taxon>
        <taxon>Pentapetalae</taxon>
        <taxon>asterids</taxon>
        <taxon>campanulids</taxon>
        <taxon>Apiales</taxon>
        <taxon>Apiaceae</taxon>
        <taxon>Apioideae</taxon>
        <taxon>Scandiceae</taxon>
        <taxon>Daucinae</taxon>
        <taxon>Daucus</taxon>
        <taxon>Daucus sect. Daucus</taxon>
    </lineage>
</organism>
<dbReference type="PANTHER" id="PTHR43592">
    <property type="entry name" value="CAAX AMINO TERMINAL PROTEASE"/>
    <property type="match status" value="1"/>
</dbReference>
<proteinExistence type="predicted"/>
<reference evidence="3" key="1">
    <citation type="journal article" date="2016" name="Nat. Genet.">
        <title>A high-quality carrot genome assembly provides new insights into carotenoid accumulation and asterid genome evolution.</title>
        <authorList>
            <person name="Iorizzo M."/>
            <person name="Ellison S."/>
            <person name="Senalik D."/>
            <person name="Zeng P."/>
            <person name="Satapoomin P."/>
            <person name="Huang J."/>
            <person name="Bowman M."/>
            <person name="Iovene M."/>
            <person name="Sanseverino W."/>
            <person name="Cavagnaro P."/>
            <person name="Yildiz M."/>
            <person name="Macko-Podgorni A."/>
            <person name="Moranska E."/>
            <person name="Grzebelus E."/>
            <person name="Grzebelus D."/>
            <person name="Ashrafi H."/>
            <person name="Zheng Z."/>
            <person name="Cheng S."/>
            <person name="Spooner D."/>
            <person name="Van Deynze A."/>
            <person name="Simon P."/>
        </authorList>
    </citation>
    <scope>NUCLEOTIDE SEQUENCE</scope>
    <source>
        <tissue evidence="3">Leaf</tissue>
    </source>
</reference>
<feature type="transmembrane region" description="Helical" evidence="1">
    <location>
        <begin position="133"/>
        <end position="154"/>
    </location>
</feature>
<name>A0AAF1B115_DAUCS</name>
<dbReference type="InterPro" id="IPR003675">
    <property type="entry name" value="Rce1/LyrA-like_dom"/>
</dbReference>
<keyword evidence="1" id="KW-1133">Transmembrane helix</keyword>
<gene>
    <name evidence="3" type="ORF">DCAR_0521958</name>
</gene>
<feature type="domain" description="CAAX prenyl protease 2/Lysostaphin resistance protein A-like" evidence="2">
    <location>
        <begin position="222"/>
        <end position="309"/>
    </location>
</feature>
<keyword evidence="1" id="KW-0812">Transmembrane</keyword>
<feature type="transmembrane region" description="Helical" evidence="1">
    <location>
        <begin position="216"/>
        <end position="236"/>
    </location>
</feature>
<evidence type="ECO:0000313" key="3">
    <source>
        <dbReference type="EMBL" id="WOH02569.1"/>
    </source>
</evidence>
<dbReference type="GO" id="GO:0004175">
    <property type="term" value="F:endopeptidase activity"/>
    <property type="evidence" value="ECO:0007669"/>
    <property type="project" value="UniProtKB-ARBA"/>
</dbReference>
<evidence type="ECO:0000256" key="1">
    <source>
        <dbReference type="SAM" id="Phobius"/>
    </source>
</evidence>
<reference evidence="3" key="2">
    <citation type="submission" date="2022-03" db="EMBL/GenBank/DDBJ databases">
        <title>Draft title - Genomic analysis of global carrot germplasm unveils the trajectory of domestication and the origin of high carotenoid orange carrot.</title>
        <authorList>
            <person name="Iorizzo M."/>
            <person name="Ellison S."/>
            <person name="Senalik D."/>
            <person name="Macko-Podgorni A."/>
            <person name="Grzebelus D."/>
            <person name="Bostan H."/>
            <person name="Rolling W."/>
            <person name="Curaba J."/>
            <person name="Simon P."/>
        </authorList>
    </citation>
    <scope>NUCLEOTIDE SEQUENCE</scope>
    <source>
        <tissue evidence="3">Leaf</tissue>
    </source>
</reference>
<evidence type="ECO:0000259" key="2">
    <source>
        <dbReference type="Pfam" id="PF02517"/>
    </source>
</evidence>
<dbReference type="GO" id="GO:0080120">
    <property type="term" value="P:CAAX-box protein maturation"/>
    <property type="evidence" value="ECO:0007669"/>
    <property type="project" value="UniProtKB-ARBA"/>
</dbReference>
<protein>
    <recommendedName>
        <fullName evidence="2">CAAX prenyl protease 2/Lysostaphin resistance protein A-like domain-containing protein</fullName>
    </recommendedName>
</protein>
<evidence type="ECO:0000313" key="4">
    <source>
        <dbReference type="Proteomes" id="UP000077755"/>
    </source>
</evidence>
<sequence>MNYHHHHPPILSLLHLSPPHPPLLPQFASVFKNRPISPTILKSSFLVSSTRRLSSCLKCFCVSNQNDNSNKPSQVQYLGFSVLESDIQCDIGSLWSTMGLYMFSFHIPLSFGGLSIVSQLLHTSSLDNQTQAISVLLLQTLELAVVSLLLRFSAKPPYKIFSNVEVDKMTNERNWLLASVFGFGFLVFLVFVTSLLADSLIGPKDVNNPVLKEILLSGPISLTACSLVYCIITPFLEETVYRGFLLKYLASTMEWPQALLVSSAIFSAAHLSSENFLQLFIVGLVLGCSYCWTGKLSSSIAIHSMYNALTLFITFTS</sequence>
<dbReference type="Proteomes" id="UP000077755">
    <property type="component" value="Chromosome 5"/>
</dbReference>
<feature type="transmembrane region" description="Helical" evidence="1">
    <location>
        <begin position="175"/>
        <end position="196"/>
    </location>
</feature>
<keyword evidence="1" id="KW-0472">Membrane</keyword>
<dbReference type="EMBL" id="CP093347">
    <property type="protein sequence ID" value="WOH02569.1"/>
    <property type="molecule type" value="Genomic_DNA"/>
</dbReference>
<dbReference type="AlphaFoldDB" id="A0AAF1B115"/>
<dbReference type="PANTHER" id="PTHR43592:SF4">
    <property type="entry name" value="CAAX AMINO TERMINAL PROTEASE FAMILY PROTEIN"/>
    <property type="match status" value="1"/>
</dbReference>
<dbReference type="Pfam" id="PF02517">
    <property type="entry name" value="Rce1-like"/>
    <property type="match status" value="1"/>
</dbReference>
<feature type="transmembrane region" description="Helical" evidence="1">
    <location>
        <begin position="100"/>
        <end position="121"/>
    </location>
</feature>
<keyword evidence="4" id="KW-1185">Reference proteome</keyword>